<dbReference type="OrthoDB" id="5587706at2759"/>
<feature type="compositionally biased region" description="Low complexity" evidence="1">
    <location>
        <begin position="36"/>
        <end position="52"/>
    </location>
</feature>
<feature type="compositionally biased region" description="Basic and acidic residues" evidence="1">
    <location>
        <begin position="20"/>
        <end position="29"/>
    </location>
</feature>
<dbReference type="KEGG" id="mpp:MICPUCDRAFT_59611"/>
<dbReference type="GeneID" id="9685295"/>
<reference evidence="3 4" key="1">
    <citation type="journal article" date="2009" name="Science">
        <title>Green evolution and dynamic adaptations revealed by genomes of the marine picoeukaryotes Micromonas.</title>
        <authorList>
            <person name="Worden A.Z."/>
            <person name="Lee J.H."/>
            <person name="Mock T."/>
            <person name="Rouze P."/>
            <person name="Simmons M.P."/>
            <person name="Aerts A.L."/>
            <person name="Allen A.E."/>
            <person name="Cuvelier M.L."/>
            <person name="Derelle E."/>
            <person name="Everett M.V."/>
            <person name="Foulon E."/>
            <person name="Grimwood J."/>
            <person name="Gundlach H."/>
            <person name="Henrissat B."/>
            <person name="Napoli C."/>
            <person name="McDonald S.M."/>
            <person name="Parker M.S."/>
            <person name="Rombauts S."/>
            <person name="Salamov A."/>
            <person name="Von Dassow P."/>
            <person name="Badger J.H."/>
            <person name="Coutinho P.M."/>
            <person name="Demir E."/>
            <person name="Dubchak I."/>
            <person name="Gentemann C."/>
            <person name="Eikrem W."/>
            <person name="Gready J.E."/>
            <person name="John U."/>
            <person name="Lanier W."/>
            <person name="Lindquist E.A."/>
            <person name="Lucas S."/>
            <person name="Mayer K.F."/>
            <person name="Moreau H."/>
            <person name="Not F."/>
            <person name="Otillar R."/>
            <person name="Panaud O."/>
            <person name="Pangilinan J."/>
            <person name="Paulsen I."/>
            <person name="Piegu B."/>
            <person name="Poliakov A."/>
            <person name="Robbens S."/>
            <person name="Schmutz J."/>
            <person name="Toulza E."/>
            <person name="Wyss T."/>
            <person name="Zelensky A."/>
            <person name="Zhou K."/>
            <person name="Armbrust E.V."/>
            <person name="Bhattacharya D."/>
            <person name="Goodenough U.W."/>
            <person name="Van de Peer Y."/>
            <person name="Grigoriev I.V."/>
        </authorList>
    </citation>
    <scope>NUCLEOTIDE SEQUENCE [LARGE SCALE GENOMIC DNA]</scope>
    <source>
        <strain evidence="3 4">CCMP1545</strain>
    </source>
</reference>
<dbReference type="AlphaFoldDB" id="C1MW36"/>
<feature type="compositionally biased region" description="Acidic residues" evidence="1">
    <location>
        <begin position="353"/>
        <end position="365"/>
    </location>
</feature>
<sequence>MATASAAVHGVAPRARARWRRDASRDPVAGHHRASIARASPPTTPSSASMSRPMNKGEIIVVGLGPGNPAQITLEAWSALTADGALVHVRTAKHPTLSGLPAHVALRTFAHVYERTKKLEDVYPTIVKELIDRAVERASEVDEEAADAADASSSSSSSSSSRAIVYAVPGDPCVAENSVNILRAAAPARGVSVRLIPGVSFLEPTLAAVQADLLPSLAVVDAIDAAVSGYAIGISGDAPVLLCQLYSNALASDVKLTLMNQYPEETPVTLVHAAGCDDEIVETLQLCDLDRSEHIDILTSAYIPAIGGVNGVNGAGMESLLDVIVKKRTGGGGGGVGVDGGWLADSAAADGADAGDDPDLEDPDDVSSSSGSFDEAFDSFDFDECIDLECVWSVPDHAEDVAVDALRSAAMNAVAAAASDAPAEVRVDALGKLLAQVGLHVALAVEVGEFAMRDVVAAAIESVRREGTGGDDGEARGS</sequence>
<dbReference type="RefSeq" id="XP_003060147.1">
    <property type="nucleotide sequence ID" value="XM_003060101.1"/>
</dbReference>
<organism evidence="4">
    <name type="scientific">Micromonas pusilla (strain CCMP1545)</name>
    <name type="common">Picoplanktonic green alga</name>
    <dbReference type="NCBI Taxonomy" id="564608"/>
    <lineage>
        <taxon>Eukaryota</taxon>
        <taxon>Viridiplantae</taxon>
        <taxon>Chlorophyta</taxon>
        <taxon>Mamiellophyceae</taxon>
        <taxon>Mamiellales</taxon>
        <taxon>Mamiellaceae</taxon>
        <taxon>Micromonas</taxon>
    </lineage>
</organism>
<proteinExistence type="predicted"/>
<dbReference type="eggNOG" id="ENOG502STJ3">
    <property type="taxonomic scope" value="Eukaryota"/>
</dbReference>
<dbReference type="Proteomes" id="UP000001876">
    <property type="component" value="Unassembled WGS sequence"/>
</dbReference>
<name>C1MW36_MICPC</name>
<evidence type="ECO:0000313" key="4">
    <source>
        <dbReference type="Proteomes" id="UP000001876"/>
    </source>
</evidence>
<dbReference type="SUPFAM" id="SSF53790">
    <property type="entry name" value="Tetrapyrrole methylase"/>
    <property type="match status" value="1"/>
</dbReference>
<dbReference type="InterPro" id="IPR014777">
    <property type="entry name" value="4pyrrole_Mease_sub1"/>
</dbReference>
<dbReference type="InterPro" id="IPR035996">
    <property type="entry name" value="4pyrrol_Methylase_sf"/>
</dbReference>
<dbReference type="Gene3D" id="3.40.1010.10">
    <property type="entry name" value="Cobalt-precorrin-4 Transmethylase, Domain 1"/>
    <property type="match status" value="1"/>
</dbReference>
<feature type="region of interest" description="Disordered" evidence="1">
    <location>
        <begin position="1"/>
        <end position="52"/>
    </location>
</feature>
<dbReference type="OMA" id="DPCVAEN"/>
<dbReference type="CDD" id="cd11723">
    <property type="entry name" value="YabN_N_like"/>
    <property type="match status" value="1"/>
</dbReference>
<dbReference type="InterPro" id="IPR035013">
    <property type="entry name" value="YabN_N"/>
</dbReference>
<feature type="region of interest" description="Disordered" evidence="1">
    <location>
        <begin position="347"/>
        <end position="371"/>
    </location>
</feature>
<accession>C1MW36</accession>
<evidence type="ECO:0000259" key="2">
    <source>
        <dbReference type="Pfam" id="PF00590"/>
    </source>
</evidence>
<dbReference type="InterPro" id="IPR000878">
    <property type="entry name" value="4pyrrol_Mease"/>
</dbReference>
<protein>
    <submittedName>
        <fullName evidence="3">Predicted protein</fullName>
    </submittedName>
</protein>
<dbReference type="EMBL" id="GG663741">
    <property type="protein sequence ID" value="EEH56099.1"/>
    <property type="molecule type" value="Genomic_DNA"/>
</dbReference>
<evidence type="ECO:0000256" key="1">
    <source>
        <dbReference type="SAM" id="MobiDB-lite"/>
    </source>
</evidence>
<dbReference type="GO" id="GO:0008168">
    <property type="term" value="F:methyltransferase activity"/>
    <property type="evidence" value="ECO:0007669"/>
    <property type="project" value="InterPro"/>
</dbReference>
<evidence type="ECO:0000313" key="3">
    <source>
        <dbReference type="EMBL" id="EEH56099.1"/>
    </source>
</evidence>
<dbReference type="Pfam" id="PF00590">
    <property type="entry name" value="TP_methylase"/>
    <property type="match status" value="1"/>
</dbReference>
<keyword evidence="4" id="KW-1185">Reference proteome</keyword>
<feature type="domain" description="Tetrapyrrole methylase" evidence="2">
    <location>
        <begin position="59"/>
        <end position="286"/>
    </location>
</feature>
<gene>
    <name evidence="3" type="ORF">MICPUCDRAFT_59611</name>
</gene>